<dbReference type="Gene3D" id="3.90.215.10">
    <property type="entry name" value="Gamma Fibrinogen, chain A, domain 1"/>
    <property type="match status" value="1"/>
</dbReference>
<accession>A0A8B6DUA5</accession>
<evidence type="ECO:0000259" key="3">
    <source>
        <dbReference type="PROSITE" id="PS51406"/>
    </source>
</evidence>
<dbReference type="PROSITE" id="PS51406">
    <property type="entry name" value="FIBRINOGEN_C_2"/>
    <property type="match status" value="1"/>
</dbReference>
<keyword evidence="2" id="KW-0732">Signal</keyword>
<sequence length="327" mass="37540">MIRWFTLLMILMQANLSHAGQQCLSCSNVEIVQDCQHYVFCDNTEVCFKHKYMTESGGSMYDLGCAMPETCNHLIGSIFGKRTEGHHLTCTACCNNTRLCNQDIPCSNMKPNVTKLLRECSDIAMTNPADGVYTIYPDGKRALPVYCDMTTANFRWTVIQRRINGFVDFYRGWSAYKEGFGNVSGEYWLGNVNIHEITSHNNHEIRIELEDFEGNKRYAEYTIFSIADEESNFRLLVYNYSGNAGDSFSYHNGMMFSTFDKDNDPYSPSNCAVGYSGAWWYGECHYSNLNGKYLAGHHTSYANGIEWTYWKGSYYSMKSTKMMIRKH</sequence>
<dbReference type="Pfam" id="PF00147">
    <property type="entry name" value="Fibrinogen_C"/>
    <property type="match status" value="1"/>
</dbReference>
<dbReference type="OrthoDB" id="6053454at2759"/>
<dbReference type="PANTHER" id="PTHR19143">
    <property type="entry name" value="FIBRINOGEN/TENASCIN/ANGIOPOEITIN"/>
    <property type="match status" value="1"/>
</dbReference>
<protein>
    <recommendedName>
        <fullName evidence="3">Fibrinogen C-terminal domain-containing protein</fullName>
    </recommendedName>
</protein>
<feature type="chain" id="PRO_5032925326" description="Fibrinogen C-terminal domain-containing protein" evidence="2">
    <location>
        <begin position="20"/>
        <end position="327"/>
    </location>
</feature>
<dbReference type="InterPro" id="IPR036056">
    <property type="entry name" value="Fibrinogen-like_C"/>
</dbReference>
<evidence type="ECO:0000256" key="2">
    <source>
        <dbReference type="SAM" id="SignalP"/>
    </source>
</evidence>
<dbReference type="PROSITE" id="PS00514">
    <property type="entry name" value="FIBRINOGEN_C_1"/>
    <property type="match status" value="1"/>
</dbReference>
<feature type="signal peptide" evidence="2">
    <location>
        <begin position="1"/>
        <end position="19"/>
    </location>
</feature>
<dbReference type="SMART" id="SM00186">
    <property type="entry name" value="FBG"/>
    <property type="match status" value="1"/>
</dbReference>
<reference evidence="4" key="1">
    <citation type="submission" date="2018-11" db="EMBL/GenBank/DDBJ databases">
        <authorList>
            <person name="Alioto T."/>
            <person name="Alioto T."/>
        </authorList>
    </citation>
    <scope>NUCLEOTIDE SEQUENCE</scope>
</reference>
<name>A0A8B6DUA5_MYTGA</name>
<dbReference type="InterPro" id="IPR002181">
    <property type="entry name" value="Fibrinogen_a/b/g_C_dom"/>
</dbReference>
<dbReference type="AlphaFoldDB" id="A0A8B6DUA5"/>
<proteinExistence type="predicted"/>
<dbReference type="InterPro" id="IPR020837">
    <property type="entry name" value="Fibrinogen_CS"/>
</dbReference>
<keyword evidence="5" id="KW-1185">Reference proteome</keyword>
<feature type="domain" description="Fibrinogen C-terminal" evidence="3">
    <location>
        <begin position="111"/>
        <end position="327"/>
    </location>
</feature>
<dbReference type="GO" id="GO:0005615">
    <property type="term" value="C:extracellular space"/>
    <property type="evidence" value="ECO:0007669"/>
    <property type="project" value="TreeGrafter"/>
</dbReference>
<evidence type="ECO:0000256" key="1">
    <source>
        <dbReference type="ARBA" id="ARBA00023157"/>
    </source>
</evidence>
<dbReference type="NCBIfam" id="NF040941">
    <property type="entry name" value="GGGWT_bact"/>
    <property type="match status" value="1"/>
</dbReference>
<dbReference type="CDD" id="cd00087">
    <property type="entry name" value="FReD"/>
    <property type="match status" value="1"/>
</dbReference>
<comment type="caution">
    <text evidence="4">The sequence shown here is derived from an EMBL/GenBank/DDBJ whole genome shotgun (WGS) entry which is preliminary data.</text>
</comment>
<evidence type="ECO:0000313" key="4">
    <source>
        <dbReference type="EMBL" id="VDI24283.1"/>
    </source>
</evidence>
<dbReference type="InterPro" id="IPR050373">
    <property type="entry name" value="Fibrinogen_C-term_domain"/>
</dbReference>
<dbReference type="InterPro" id="IPR014716">
    <property type="entry name" value="Fibrinogen_a/b/g_C_1"/>
</dbReference>
<dbReference type="SUPFAM" id="SSF56496">
    <property type="entry name" value="Fibrinogen C-terminal domain-like"/>
    <property type="match status" value="1"/>
</dbReference>
<gene>
    <name evidence="4" type="ORF">MGAL_10B002838</name>
</gene>
<evidence type="ECO:0000313" key="5">
    <source>
        <dbReference type="Proteomes" id="UP000596742"/>
    </source>
</evidence>
<keyword evidence="1" id="KW-1015">Disulfide bond</keyword>
<organism evidence="4 5">
    <name type="scientific">Mytilus galloprovincialis</name>
    <name type="common">Mediterranean mussel</name>
    <dbReference type="NCBI Taxonomy" id="29158"/>
    <lineage>
        <taxon>Eukaryota</taxon>
        <taxon>Metazoa</taxon>
        <taxon>Spiralia</taxon>
        <taxon>Lophotrochozoa</taxon>
        <taxon>Mollusca</taxon>
        <taxon>Bivalvia</taxon>
        <taxon>Autobranchia</taxon>
        <taxon>Pteriomorphia</taxon>
        <taxon>Mytilida</taxon>
        <taxon>Mytiloidea</taxon>
        <taxon>Mytilidae</taxon>
        <taxon>Mytilinae</taxon>
        <taxon>Mytilus</taxon>
    </lineage>
</organism>
<dbReference type="Proteomes" id="UP000596742">
    <property type="component" value="Unassembled WGS sequence"/>
</dbReference>
<dbReference type="EMBL" id="UYJE01004011">
    <property type="protein sequence ID" value="VDI24283.1"/>
    <property type="molecule type" value="Genomic_DNA"/>
</dbReference>
<dbReference type="PANTHER" id="PTHR19143:SF458">
    <property type="entry name" value="FIBRINOGEN C-TERMINAL DOMAIN-CONTAINING PROTEIN-RELATED"/>
    <property type="match status" value="1"/>
</dbReference>
<dbReference type="FunFam" id="3.90.215.10:FF:000001">
    <property type="entry name" value="Tenascin isoform 1"/>
    <property type="match status" value="1"/>
</dbReference>